<dbReference type="EMBL" id="QRBI01000257">
    <property type="protein sequence ID" value="RMB90155.1"/>
    <property type="molecule type" value="Genomic_DNA"/>
</dbReference>
<dbReference type="Proteomes" id="UP000269221">
    <property type="component" value="Unassembled WGS sequence"/>
</dbReference>
<feature type="region of interest" description="Disordered" evidence="1">
    <location>
        <begin position="130"/>
        <end position="156"/>
    </location>
</feature>
<feature type="compositionally biased region" description="Basic and acidic residues" evidence="1">
    <location>
        <begin position="24"/>
        <end position="37"/>
    </location>
</feature>
<feature type="region of interest" description="Disordered" evidence="1">
    <location>
        <begin position="1"/>
        <end position="42"/>
    </location>
</feature>
<evidence type="ECO:0000313" key="2">
    <source>
        <dbReference type="EMBL" id="RMB90155.1"/>
    </source>
</evidence>
<comment type="caution">
    <text evidence="2">The sequence shown here is derived from an EMBL/GenBank/DDBJ whole genome shotgun (WGS) entry which is preliminary data.</text>
</comment>
<sequence length="156" mass="17651">MVGSWKRLWSDPCCDPLRPAPGEGFRRFGPDEREELNPGKIPLKGKGLKILGSQKIWEIPGCHHQGKNPSRGEREPTRPRHGNGKKHGSVGADPEEAPELLQGLELGWESWECSPGEEKLWNDLVVTFQDLEEPPERRRETIPKGWRDRTQGMAST</sequence>
<name>A0A3M0INB4_HIRRU</name>
<accession>A0A3M0INB4</accession>
<organism evidence="2 3">
    <name type="scientific">Hirundo rustica rustica</name>
    <dbReference type="NCBI Taxonomy" id="333673"/>
    <lineage>
        <taxon>Eukaryota</taxon>
        <taxon>Metazoa</taxon>
        <taxon>Chordata</taxon>
        <taxon>Craniata</taxon>
        <taxon>Vertebrata</taxon>
        <taxon>Euteleostomi</taxon>
        <taxon>Archelosauria</taxon>
        <taxon>Archosauria</taxon>
        <taxon>Dinosauria</taxon>
        <taxon>Saurischia</taxon>
        <taxon>Theropoda</taxon>
        <taxon>Coelurosauria</taxon>
        <taxon>Aves</taxon>
        <taxon>Neognathae</taxon>
        <taxon>Neoaves</taxon>
        <taxon>Telluraves</taxon>
        <taxon>Australaves</taxon>
        <taxon>Passeriformes</taxon>
        <taxon>Sylvioidea</taxon>
        <taxon>Hirundinidae</taxon>
        <taxon>Hirundo</taxon>
    </lineage>
</organism>
<evidence type="ECO:0000256" key="1">
    <source>
        <dbReference type="SAM" id="MobiDB-lite"/>
    </source>
</evidence>
<feature type="region of interest" description="Disordered" evidence="1">
    <location>
        <begin position="59"/>
        <end position="99"/>
    </location>
</feature>
<keyword evidence="3" id="KW-1185">Reference proteome</keyword>
<reference evidence="2 3" key="1">
    <citation type="submission" date="2018-07" db="EMBL/GenBank/DDBJ databases">
        <title>A high quality draft genome assembly of the barn swallow (H. rustica rustica).</title>
        <authorList>
            <person name="Formenti G."/>
            <person name="Chiara M."/>
            <person name="Poveda L."/>
            <person name="Francoijs K.-J."/>
            <person name="Bonisoli-Alquati A."/>
            <person name="Canova L."/>
            <person name="Gianfranceschi L."/>
            <person name="Horner D.S."/>
            <person name="Saino N."/>
        </authorList>
    </citation>
    <scope>NUCLEOTIDE SEQUENCE [LARGE SCALE GENOMIC DNA]</scope>
    <source>
        <strain evidence="2">Chelidonia</strain>
        <tissue evidence="2">Blood</tissue>
    </source>
</reference>
<feature type="compositionally biased region" description="Basic and acidic residues" evidence="1">
    <location>
        <begin position="134"/>
        <end position="150"/>
    </location>
</feature>
<gene>
    <name evidence="2" type="ORF">DUI87_33454</name>
</gene>
<dbReference type="AlphaFoldDB" id="A0A3M0INB4"/>
<feature type="compositionally biased region" description="Basic residues" evidence="1">
    <location>
        <begin position="79"/>
        <end position="88"/>
    </location>
</feature>
<protein>
    <submittedName>
        <fullName evidence="2">Uncharacterized protein</fullName>
    </submittedName>
</protein>
<proteinExistence type="predicted"/>
<evidence type="ECO:0000313" key="3">
    <source>
        <dbReference type="Proteomes" id="UP000269221"/>
    </source>
</evidence>